<dbReference type="PANTHER" id="PTHR11552:SF78">
    <property type="entry name" value="GLUCOSE-METHANOL-CHOLINE OXIDOREDUCTASE N-TERMINAL DOMAIN-CONTAINING PROTEIN"/>
    <property type="match status" value="1"/>
</dbReference>
<dbReference type="InterPro" id="IPR000172">
    <property type="entry name" value="GMC_OxRdtase_N"/>
</dbReference>
<dbReference type="GeneID" id="41979455"/>
<organism evidence="4 5">
    <name type="scientific">Thyridium curvatum</name>
    <dbReference type="NCBI Taxonomy" id="1093900"/>
    <lineage>
        <taxon>Eukaryota</taxon>
        <taxon>Fungi</taxon>
        <taxon>Dikarya</taxon>
        <taxon>Ascomycota</taxon>
        <taxon>Pezizomycotina</taxon>
        <taxon>Sordariomycetes</taxon>
        <taxon>Sordariomycetidae</taxon>
        <taxon>Thyridiales</taxon>
        <taxon>Thyridiaceae</taxon>
        <taxon>Thyridium</taxon>
    </lineage>
</organism>
<dbReference type="Gene3D" id="3.30.560.10">
    <property type="entry name" value="Glucose Oxidase, domain 3"/>
    <property type="match status" value="1"/>
</dbReference>
<dbReference type="EMBL" id="SKBQ01000130">
    <property type="protein sequence ID" value="TPX17681.1"/>
    <property type="molecule type" value="Genomic_DNA"/>
</dbReference>
<dbReference type="InterPro" id="IPR036188">
    <property type="entry name" value="FAD/NAD-bd_sf"/>
</dbReference>
<keyword evidence="2" id="KW-0285">Flavoprotein</keyword>
<evidence type="ECO:0000313" key="4">
    <source>
        <dbReference type="EMBL" id="TPX17681.1"/>
    </source>
</evidence>
<feature type="binding site" evidence="2">
    <location>
        <begin position="23"/>
        <end position="24"/>
    </location>
    <ligand>
        <name>FAD</name>
        <dbReference type="ChEBI" id="CHEBI:57692"/>
    </ligand>
</feature>
<dbReference type="GO" id="GO:0050660">
    <property type="term" value="F:flavin adenine dinucleotide binding"/>
    <property type="evidence" value="ECO:0007669"/>
    <property type="project" value="InterPro"/>
</dbReference>
<sequence length="600" mass="65705">MGLHTAFNDDLKEVDVIIAGGGTSGCVIAGRLAEADPGLSILLIEGGKNNEMPTVSVPALFLSHMLPDSKTNIFYKARKSKQVADRELDVLAGGVLGGGSSTNYMMYSRAQRSDLDSWNTPGWSADDLIPYMQKLETYHGHGPKEVHGYDGPIHISKGTHYATRFQNDFIAAANKRGLPEVEDLQRMDMNDCVTRALRYISPDGVRSDAASAYVHPKLKAGTHPKLHVLLESQVIQVLFDQDKRATGVELRSNPLFHDEITINTVKARRLVVLTAGAISSPSILERSGVGEAKVLQRLAIPVVADVPGVGHGYQDHHLIMYTYKAALKPDESWDGFISGRLNVDQMIKDKHPMLGSNAQDVGIRIRPSDQDVATLGPAFQMMWDEHFRDIPDRSLACMSAIPGLADQRKGSDGQYMSLSCFTVHPMSRGYVHITGPGIDDPIDFDTGYFAGAGNLDLKKQVWLYKKQREIFRRMQLFRGELASTHPPFPPGSKSACKDYTGPLPEDVEDIEYSAEDDMIIEQFVRENVGTTWHSLGTCKMAPREDMGAINASLSVHGVRGLKVADLSIAPGNVGANTNNLALTVGEKAADIFIKELGLKR</sequence>
<evidence type="ECO:0000313" key="5">
    <source>
        <dbReference type="Proteomes" id="UP000319257"/>
    </source>
</evidence>
<comment type="cofactor">
    <cofactor evidence="2">
        <name>FAD</name>
        <dbReference type="ChEBI" id="CHEBI:57692"/>
    </cofactor>
</comment>
<dbReference type="Pfam" id="PF00732">
    <property type="entry name" value="GMC_oxred_N"/>
    <property type="match status" value="1"/>
</dbReference>
<dbReference type="STRING" id="1093900.A0A507BKP1"/>
<accession>A0A507BKP1</accession>
<dbReference type="OrthoDB" id="269227at2759"/>
<evidence type="ECO:0000259" key="3">
    <source>
        <dbReference type="PROSITE" id="PS00624"/>
    </source>
</evidence>
<dbReference type="AlphaFoldDB" id="A0A507BKP1"/>
<feature type="domain" description="Glucose-methanol-choline oxidoreductase N-terminal" evidence="3">
    <location>
        <begin position="276"/>
        <end position="290"/>
    </location>
</feature>
<name>A0A507BKP1_9PEZI</name>
<dbReference type="SUPFAM" id="SSF51905">
    <property type="entry name" value="FAD/NAD(P)-binding domain"/>
    <property type="match status" value="1"/>
</dbReference>
<evidence type="ECO:0000256" key="2">
    <source>
        <dbReference type="PIRSR" id="PIRSR000137-2"/>
    </source>
</evidence>
<comment type="caution">
    <text evidence="4">The sequence shown here is derived from an EMBL/GenBank/DDBJ whole genome shotgun (WGS) entry which is preliminary data.</text>
</comment>
<dbReference type="PANTHER" id="PTHR11552">
    <property type="entry name" value="GLUCOSE-METHANOL-CHOLINE GMC OXIDOREDUCTASE"/>
    <property type="match status" value="1"/>
</dbReference>
<dbReference type="SUPFAM" id="SSF54373">
    <property type="entry name" value="FAD-linked reductases, C-terminal domain"/>
    <property type="match status" value="1"/>
</dbReference>
<dbReference type="PROSITE" id="PS00624">
    <property type="entry name" value="GMC_OXRED_2"/>
    <property type="match status" value="1"/>
</dbReference>
<gene>
    <name evidence="4" type="ORF">E0L32_012008</name>
</gene>
<dbReference type="GO" id="GO:0016614">
    <property type="term" value="F:oxidoreductase activity, acting on CH-OH group of donors"/>
    <property type="evidence" value="ECO:0007669"/>
    <property type="project" value="InterPro"/>
</dbReference>
<dbReference type="Gene3D" id="3.50.50.60">
    <property type="entry name" value="FAD/NAD(P)-binding domain"/>
    <property type="match status" value="1"/>
</dbReference>
<feature type="binding site" evidence="2">
    <location>
        <begin position="532"/>
        <end position="533"/>
    </location>
    <ligand>
        <name>FAD</name>
        <dbReference type="ChEBI" id="CHEBI:57692"/>
    </ligand>
</feature>
<dbReference type="InParanoid" id="A0A507BKP1"/>
<dbReference type="RefSeq" id="XP_030999392.1">
    <property type="nucleotide sequence ID" value="XM_031134801.1"/>
</dbReference>
<feature type="binding site" evidence="2">
    <location>
        <position position="95"/>
    </location>
    <ligand>
        <name>FAD</name>
        <dbReference type="ChEBI" id="CHEBI:57692"/>
    </ligand>
</feature>
<evidence type="ECO:0000256" key="1">
    <source>
        <dbReference type="ARBA" id="ARBA00010790"/>
    </source>
</evidence>
<proteinExistence type="inferred from homology"/>
<protein>
    <recommendedName>
        <fullName evidence="3">Glucose-methanol-choline oxidoreductase N-terminal domain-containing protein</fullName>
    </recommendedName>
</protein>
<dbReference type="Proteomes" id="UP000319257">
    <property type="component" value="Unassembled WGS sequence"/>
</dbReference>
<reference evidence="4 5" key="1">
    <citation type="submission" date="2019-06" db="EMBL/GenBank/DDBJ databases">
        <title>Draft genome sequence of the filamentous fungus Phialemoniopsis curvata isolated from diesel fuel.</title>
        <authorList>
            <person name="Varaljay V.A."/>
            <person name="Lyon W.J."/>
            <person name="Crouch A.L."/>
            <person name="Drake C.E."/>
            <person name="Hollomon J.M."/>
            <person name="Nadeau L.J."/>
            <person name="Nunn H.S."/>
            <person name="Stevenson B.S."/>
            <person name="Bojanowski C.L."/>
            <person name="Crookes-Goodson W.J."/>
        </authorList>
    </citation>
    <scope>NUCLEOTIDE SEQUENCE [LARGE SCALE GENOMIC DNA]</scope>
    <source>
        <strain evidence="4 5">D216</strain>
    </source>
</reference>
<keyword evidence="5" id="KW-1185">Reference proteome</keyword>
<dbReference type="PIRSF" id="PIRSF000137">
    <property type="entry name" value="Alcohol_oxidase"/>
    <property type="match status" value="1"/>
</dbReference>
<feature type="binding site" evidence="2">
    <location>
        <position position="234"/>
    </location>
    <ligand>
        <name>FAD</name>
        <dbReference type="ChEBI" id="CHEBI:57692"/>
    </ligand>
</feature>
<keyword evidence="2" id="KW-0274">FAD</keyword>
<dbReference type="InterPro" id="IPR007867">
    <property type="entry name" value="GMC_OxRtase_C"/>
</dbReference>
<dbReference type="Pfam" id="PF05199">
    <property type="entry name" value="GMC_oxred_C"/>
    <property type="match status" value="1"/>
</dbReference>
<dbReference type="InterPro" id="IPR012132">
    <property type="entry name" value="GMC_OxRdtase"/>
</dbReference>
<comment type="similarity">
    <text evidence="1">Belongs to the GMC oxidoreductase family.</text>
</comment>